<gene>
    <name evidence="1" type="ORF">C483_13158</name>
</gene>
<dbReference type="PATRIC" id="fig|1227493.4.peg.2634"/>
<dbReference type="AlphaFoldDB" id="L9ZWF2"/>
<dbReference type="EMBL" id="AOIM01000036">
    <property type="protein sequence ID" value="ELY89478.1"/>
    <property type="molecule type" value="Genomic_DNA"/>
</dbReference>
<dbReference type="SUPFAM" id="SSF53850">
    <property type="entry name" value="Periplasmic binding protein-like II"/>
    <property type="match status" value="1"/>
</dbReference>
<dbReference type="STRING" id="1227493.C483_13158"/>
<proteinExistence type="predicted"/>
<sequence length="347" mass="38275">MAHQSSGQSKLTSRRAVLSAAGAGVTAALAGCSDSQDGDPVRMRTATEGTTAYAANQGITAVINEYTDDLFAEAQTSPGTEANIGALANEEAEMVYLQNWSAHEISEGIGQLGDLDFQISQVFHYYDLPWFFCTANEDLETLTDITEDHGVSPTPEGSGTAPALEHALDAAVDDYDRESLTYGEQSSAMQEGRLDVGVGTYMNFDIEPGWLQEMMSTVDLSILGVDDDVLTEWEDDDRLLIESFDGAELEEGESTPASVPDEVHCPTFAYNFMSRADLDYNLVYNFLELMHEHRAELEEYSAVLAPLEDEEFWLENAYDDIPFHAAAADFYEELGIWQDEFERADEP</sequence>
<dbReference type="InterPro" id="IPR011852">
    <property type="entry name" value="TRAP_TAXI"/>
</dbReference>
<keyword evidence="2" id="KW-1185">Reference proteome</keyword>
<keyword evidence="1" id="KW-0675">Receptor</keyword>
<protein>
    <submittedName>
        <fullName evidence="1">TRAP transporter solute receptor, TAXI family protein</fullName>
    </submittedName>
</protein>
<name>L9ZWF2_9EURY</name>
<dbReference type="Pfam" id="PF16868">
    <property type="entry name" value="NMT1_3"/>
    <property type="match status" value="1"/>
</dbReference>
<reference evidence="1 2" key="1">
    <citation type="journal article" date="2014" name="PLoS Genet.">
        <title>Phylogenetically driven sequencing of extremely halophilic archaea reveals strategies for static and dynamic osmo-response.</title>
        <authorList>
            <person name="Becker E.A."/>
            <person name="Seitzer P.M."/>
            <person name="Tritt A."/>
            <person name="Larsen D."/>
            <person name="Krusor M."/>
            <person name="Yao A.I."/>
            <person name="Wu D."/>
            <person name="Madern D."/>
            <person name="Eisen J.A."/>
            <person name="Darling A.E."/>
            <person name="Facciotti M.T."/>
        </authorList>
    </citation>
    <scope>NUCLEOTIDE SEQUENCE [LARGE SCALE GENOMIC DNA]</scope>
    <source>
        <strain evidence="1 2">JCM 10989</strain>
    </source>
</reference>
<evidence type="ECO:0000313" key="2">
    <source>
        <dbReference type="Proteomes" id="UP000011519"/>
    </source>
</evidence>
<dbReference type="RefSeq" id="WP_006653803.1">
    <property type="nucleotide sequence ID" value="NZ_AOIM01000036.1"/>
</dbReference>
<organism evidence="1 2">
    <name type="scientific">Natrialba hulunbeirensis JCM 10989</name>
    <dbReference type="NCBI Taxonomy" id="1227493"/>
    <lineage>
        <taxon>Archaea</taxon>
        <taxon>Methanobacteriati</taxon>
        <taxon>Methanobacteriota</taxon>
        <taxon>Stenosarchaea group</taxon>
        <taxon>Halobacteria</taxon>
        <taxon>Halobacteriales</taxon>
        <taxon>Natrialbaceae</taxon>
        <taxon>Natrialba</taxon>
    </lineage>
</organism>
<dbReference type="OrthoDB" id="27995at2157"/>
<evidence type="ECO:0000313" key="1">
    <source>
        <dbReference type="EMBL" id="ELY89478.1"/>
    </source>
</evidence>
<dbReference type="Gene3D" id="3.40.190.10">
    <property type="entry name" value="Periplasmic binding protein-like II"/>
    <property type="match status" value="2"/>
</dbReference>
<accession>L9ZWF2</accession>
<comment type="caution">
    <text evidence="1">The sequence shown here is derived from an EMBL/GenBank/DDBJ whole genome shotgun (WGS) entry which is preliminary data.</text>
</comment>
<dbReference type="Proteomes" id="UP000011519">
    <property type="component" value="Unassembled WGS sequence"/>
</dbReference>